<dbReference type="InterPro" id="IPR029063">
    <property type="entry name" value="SAM-dependent_MTases_sf"/>
</dbReference>
<keyword evidence="2" id="KW-0489">Methyltransferase</keyword>
<dbReference type="RefSeq" id="WP_011474587.1">
    <property type="nucleotide sequence ID" value="NC_007925.1"/>
</dbReference>
<evidence type="ECO:0000259" key="1">
    <source>
        <dbReference type="Pfam" id="PF08241"/>
    </source>
</evidence>
<dbReference type="EMBL" id="CP000301">
    <property type="protein sequence ID" value="ABD89706.1"/>
    <property type="molecule type" value="Genomic_DNA"/>
</dbReference>
<dbReference type="InterPro" id="IPR050508">
    <property type="entry name" value="Methyltransf_Superfamily"/>
</dbReference>
<dbReference type="CDD" id="cd02440">
    <property type="entry name" value="AdoMet_MTases"/>
    <property type="match status" value="1"/>
</dbReference>
<dbReference type="SUPFAM" id="SSF53335">
    <property type="entry name" value="S-adenosyl-L-methionine-dependent methyltransferases"/>
    <property type="match status" value="1"/>
</dbReference>
<accession>Q20YT0</accession>
<evidence type="ECO:0000313" key="2">
    <source>
        <dbReference type="EMBL" id="ABD89706.1"/>
    </source>
</evidence>
<dbReference type="Pfam" id="PF08241">
    <property type="entry name" value="Methyltransf_11"/>
    <property type="match status" value="1"/>
</dbReference>
<dbReference type="eggNOG" id="COG2226">
    <property type="taxonomic scope" value="Bacteria"/>
</dbReference>
<dbReference type="KEGG" id="rpc:RPC_4181"/>
<dbReference type="PANTHER" id="PTHR42912">
    <property type="entry name" value="METHYLTRANSFERASE"/>
    <property type="match status" value="1"/>
</dbReference>
<reference evidence="2" key="1">
    <citation type="submission" date="2006-03" db="EMBL/GenBank/DDBJ databases">
        <title>Complete sequence of Rhodopseudomonas palustris BisB18.</title>
        <authorList>
            <consortium name="US DOE Joint Genome Institute"/>
            <person name="Copeland A."/>
            <person name="Lucas S."/>
            <person name="Lapidus A."/>
            <person name="Barry K."/>
            <person name="Detter J.C."/>
            <person name="Glavina del Rio T."/>
            <person name="Hammon N."/>
            <person name="Israni S."/>
            <person name="Dalin E."/>
            <person name="Tice H."/>
            <person name="Pitluck S."/>
            <person name="Chain P."/>
            <person name="Malfatti S."/>
            <person name="Shin M."/>
            <person name="Vergez L."/>
            <person name="Schmutz J."/>
            <person name="Larimer F."/>
            <person name="Land M."/>
            <person name="Hauser L."/>
            <person name="Pelletier D.A."/>
            <person name="Kyrpides N."/>
            <person name="Anderson I."/>
            <person name="Oda Y."/>
            <person name="Harwood C.S."/>
            <person name="Richardson P."/>
        </authorList>
    </citation>
    <scope>NUCLEOTIDE SEQUENCE [LARGE SCALE GENOMIC DNA]</scope>
    <source>
        <strain evidence="2">BisB18</strain>
    </source>
</reference>
<gene>
    <name evidence="2" type="ordered locus">RPC_4181</name>
</gene>
<feature type="domain" description="Methyltransferase type 11" evidence="1">
    <location>
        <begin position="64"/>
        <end position="157"/>
    </location>
</feature>
<protein>
    <submittedName>
        <fullName evidence="2">Methyltransferase type 11</fullName>
    </submittedName>
</protein>
<organism evidence="2">
    <name type="scientific">Rhodopseudomonas palustris (strain BisB18)</name>
    <dbReference type="NCBI Taxonomy" id="316056"/>
    <lineage>
        <taxon>Bacteria</taxon>
        <taxon>Pseudomonadati</taxon>
        <taxon>Pseudomonadota</taxon>
        <taxon>Alphaproteobacteria</taxon>
        <taxon>Hyphomicrobiales</taxon>
        <taxon>Nitrobacteraceae</taxon>
        <taxon>Rhodopseudomonas</taxon>
    </lineage>
</organism>
<dbReference type="GO" id="GO:0008757">
    <property type="term" value="F:S-adenosylmethionine-dependent methyltransferase activity"/>
    <property type="evidence" value="ECO:0007669"/>
    <property type="project" value="InterPro"/>
</dbReference>
<dbReference type="STRING" id="316056.RPC_4181"/>
<sequence length="239" mass="26065">MALPPPDEAPATRWAAEDYPDYAADVNSSIDFSGLPQSFFTRGKAEKIIEKVRALQGASPARLLDIGCGPGLIHAFLPAAEIQLTGVDVNAGAIAAAQAQHQANAYLTYDGRALPFEDASFDIAVAICVIHHVPPAEWGGFVREVRRVLRPGGVMVVCEHNPLNPLTRLAVHRCKFDHDAVLLRAGSMAKLMRDADFEPAQIEYIFFTPFDVAIVKRLERAIRWLPLGAQYVATARKPA</sequence>
<dbReference type="InterPro" id="IPR013216">
    <property type="entry name" value="Methyltransf_11"/>
</dbReference>
<proteinExistence type="predicted"/>
<dbReference type="HOGENOM" id="CLU_1223917_0_0_5"/>
<dbReference type="AlphaFoldDB" id="Q20YT0"/>
<dbReference type="Gene3D" id="3.40.50.150">
    <property type="entry name" value="Vaccinia Virus protein VP39"/>
    <property type="match status" value="1"/>
</dbReference>
<dbReference type="OrthoDB" id="5449367at2"/>
<keyword evidence="2" id="KW-0808">Transferase</keyword>
<dbReference type="GO" id="GO:0032259">
    <property type="term" value="P:methylation"/>
    <property type="evidence" value="ECO:0007669"/>
    <property type="project" value="UniProtKB-KW"/>
</dbReference>
<name>Q20YT0_RHOPB</name>